<accession>A0AAV0ISM8</accession>
<keyword evidence="2" id="KW-1185">Reference proteome</keyword>
<sequence length="82" mass="9402">MRKTTSRRPLSRDSKSCSPVNGKLLFPIFLERGDKCVNHLASRGHLLPLGYHSISYPDPVLLNYIMYDCQEISKPRLVLNED</sequence>
<organism evidence="1 2">
    <name type="scientific">Linum tenue</name>
    <dbReference type="NCBI Taxonomy" id="586396"/>
    <lineage>
        <taxon>Eukaryota</taxon>
        <taxon>Viridiplantae</taxon>
        <taxon>Streptophyta</taxon>
        <taxon>Embryophyta</taxon>
        <taxon>Tracheophyta</taxon>
        <taxon>Spermatophyta</taxon>
        <taxon>Magnoliopsida</taxon>
        <taxon>eudicotyledons</taxon>
        <taxon>Gunneridae</taxon>
        <taxon>Pentapetalae</taxon>
        <taxon>rosids</taxon>
        <taxon>fabids</taxon>
        <taxon>Malpighiales</taxon>
        <taxon>Linaceae</taxon>
        <taxon>Linum</taxon>
    </lineage>
</organism>
<dbReference type="Proteomes" id="UP001154282">
    <property type="component" value="Unassembled WGS sequence"/>
</dbReference>
<name>A0AAV0ISM8_9ROSI</name>
<protein>
    <recommendedName>
        <fullName evidence="3">Porphobilinogen synthase</fullName>
    </recommendedName>
</protein>
<evidence type="ECO:0000313" key="1">
    <source>
        <dbReference type="EMBL" id="CAI0399335.1"/>
    </source>
</evidence>
<evidence type="ECO:0008006" key="3">
    <source>
        <dbReference type="Google" id="ProtNLM"/>
    </source>
</evidence>
<proteinExistence type="predicted"/>
<dbReference type="EMBL" id="CAMGYJ010000004">
    <property type="protein sequence ID" value="CAI0399335.1"/>
    <property type="molecule type" value="Genomic_DNA"/>
</dbReference>
<comment type="caution">
    <text evidence="1">The sequence shown here is derived from an EMBL/GenBank/DDBJ whole genome shotgun (WGS) entry which is preliminary data.</text>
</comment>
<reference evidence="1" key="1">
    <citation type="submission" date="2022-08" db="EMBL/GenBank/DDBJ databases">
        <authorList>
            <person name="Gutierrez-Valencia J."/>
        </authorList>
    </citation>
    <scope>NUCLEOTIDE SEQUENCE</scope>
</reference>
<dbReference type="AlphaFoldDB" id="A0AAV0ISM8"/>
<gene>
    <name evidence="1" type="ORF">LITE_LOCUS10256</name>
</gene>
<evidence type="ECO:0000313" key="2">
    <source>
        <dbReference type="Proteomes" id="UP001154282"/>
    </source>
</evidence>